<organism evidence="8 9">
    <name type="scientific">Cynara cardunculus var. scolymus</name>
    <name type="common">Globe artichoke</name>
    <name type="synonym">Cynara scolymus</name>
    <dbReference type="NCBI Taxonomy" id="59895"/>
    <lineage>
        <taxon>Eukaryota</taxon>
        <taxon>Viridiplantae</taxon>
        <taxon>Streptophyta</taxon>
        <taxon>Embryophyta</taxon>
        <taxon>Tracheophyta</taxon>
        <taxon>Spermatophyta</taxon>
        <taxon>Magnoliopsida</taxon>
        <taxon>eudicotyledons</taxon>
        <taxon>Gunneridae</taxon>
        <taxon>Pentapetalae</taxon>
        <taxon>asterids</taxon>
        <taxon>campanulids</taxon>
        <taxon>Asterales</taxon>
        <taxon>Asteraceae</taxon>
        <taxon>Carduoideae</taxon>
        <taxon>Cardueae</taxon>
        <taxon>Carduinae</taxon>
        <taxon>Cynara</taxon>
    </lineage>
</organism>
<dbReference type="GO" id="GO:0046872">
    <property type="term" value="F:metal ion binding"/>
    <property type="evidence" value="ECO:0007669"/>
    <property type="project" value="UniProtKB-KW"/>
</dbReference>
<evidence type="ECO:0000256" key="6">
    <source>
        <dbReference type="RuleBase" id="RU003682"/>
    </source>
</evidence>
<dbReference type="Gene3D" id="2.60.120.330">
    <property type="entry name" value="B-lactam Antibiotic, Isopenicillin N Synthase, Chain"/>
    <property type="match status" value="1"/>
</dbReference>
<dbReference type="InterPro" id="IPR044861">
    <property type="entry name" value="IPNS-like_FE2OG_OXY"/>
</dbReference>
<comment type="function">
    <text evidence="3">2-oxoglutarate-dependent dioxygenase essential for auxin catabolism and maintenance of auxin homeostasis in reproductive organs. Catalyzes the irreversible oxidation of indole-3-acetic acid (IAA) to the biologically inactive 2-oxoindole-3-acetic acid (OxIAA).</text>
</comment>
<proteinExistence type="inferred from homology"/>
<evidence type="ECO:0000256" key="3">
    <source>
        <dbReference type="ARBA" id="ARBA00054658"/>
    </source>
</evidence>
<evidence type="ECO:0000259" key="7">
    <source>
        <dbReference type="PROSITE" id="PS51471"/>
    </source>
</evidence>
<keyword evidence="9" id="KW-1185">Reference proteome</keyword>
<dbReference type="FunFam" id="2.60.120.330:FF:000017">
    <property type="entry name" value="2-oxoglutarate-dependent dioxygenase DAO"/>
    <property type="match status" value="1"/>
</dbReference>
<dbReference type="PROSITE" id="PS51471">
    <property type="entry name" value="FE2OG_OXY"/>
    <property type="match status" value="1"/>
</dbReference>
<accession>A0A103Y430</accession>
<dbReference type="Proteomes" id="UP000243975">
    <property type="component" value="Unassembled WGS sequence"/>
</dbReference>
<keyword evidence="8" id="KW-0223">Dioxygenase</keyword>
<dbReference type="Pfam" id="PF03171">
    <property type="entry name" value="2OG-FeII_Oxy"/>
    <property type="match status" value="1"/>
</dbReference>
<keyword evidence="6" id="KW-0560">Oxidoreductase</keyword>
<feature type="domain" description="Fe2OG dioxygenase" evidence="7">
    <location>
        <begin position="157"/>
        <end position="261"/>
    </location>
</feature>
<dbReference type="GO" id="GO:0051213">
    <property type="term" value="F:dioxygenase activity"/>
    <property type="evidence" value="ECO:0007669"/>
    <property type="project" value="UniProtKB-KW"/>
</dbReference>
<dbReference type="STRING" id="59895.A0A103Y430"/>
<evidence type="ECO:0000313" key="9">
    <source>
        <dbReference type="Proteomes" id="UP000243975"/>
    </source>
</evidence>
<dbReference type="PANTHER" id="PTHR47990">
    <property type="entry name" value="2-OXOGLUTARATE (2OG) AND FE(II)-DEPENDENT OXYGENASE SUPERFAMILY PROTEIN-RELATED"/>
    <property type="match status" value="1"/>
</dbReference>
<dbReference type="InterPro" id="IPR027443">
    <property type="entry name" value="IPNS-like_sf"/>
</dbReference>
<reference evidence="8 9" key="1">
    <citation type="journal article" date="2016" name="Sci. Rep.">
        <title>The genome sequence of the outbreeding globe artichoke constructed de novo incorporating a phase-aware low-pass sequencing strategy of F1 progeny.</title>
        <authorList>
            <person name="Scaglione D."/>
            <person name="Reyes-Chin-Wo S."/>
            <person name="Acquadro A."/>
            <person name="Froenicke L."/>
            <person name="Portis E."/>
            <person name="Beitel C."/>
            <person name="Tirone M."/>
            <person name="Mauro R."/>
            <person name="Lo Monaco A."/>
            <person name="Mauromicale G."/>
            <person name="Faccioli P."/>
            <person name="Cattivelli L."/>
            <person name="Rieseberg L."/>
            <person name="Michelmore R."/>
            <person name="Lanteri S."/>
        </authorList>
    </citation>
    <scope>NUCLEOTIDE SEQUENCE [LARGE SCALE GENOMIC DNA]</scope>
    <source>
        <strain evidence="8">2C</strain>
    </source>
</reference>
<gene>
    <name evidence="8" type="ORF">Ccrd_019587</name>
</gene>
<dbReference type="InterPro" id="IPR026992">
    <property type="entry name" value="DIOX_N"/>
</dbReference>
<dbReference type="Pfam" id="PF14226">
    <property type="entry name" value="DIOX_N"/>
    <property type="match status" value="1"/>
</dbReference>
<evidence type="ECO:0000256" key="1">
    <source>
        <dbReference type="ARBA" id="ARBA00022723"/>
    </source>
</evidence>
<dbReference type="AlphaFoldDB" id="A0A103Y430"/>
<evidence type="ECO:0000256" key="2">
    <source>
        <dbReference type="ARBA" id="ARBA00023004"/>
    </source>
</evidence>
<comment type="caution">
    <text evidence="8">The sequence shown here is derived from an EMBL/GenBank/DDBJ whole genome shotgun (WGS) entry which is preliminary data.</text>
</comment>
<protein>
    <recommendedName>
        <fullName evidence="4">2-oxoglutarate-dependent dioxygenase DAO</fullName>
    </recommendedName>
    <alternativeName>
        <fullName evidence="5">Protein DIOXYGENASE FOR AUXIN OXIDATION</fullName>
    </alternativeName>
</protein>
<dbReference type="OMA" id="NGRICNV"/>
<evidence type="ECO:0000313" key="8">
    <source>
        <dbReference type="EMBL" id="KVI02129.1"/>
    </source>
</evidence>
<keyword evidence="2 6" id="KW-0408">Iron</keyword>
<dbReference type="InterPro" id="IPR005123">
    <property type="entry name" value="Oxoglu/Fe-dep_dioxygenase_dom"/>
</dbReference>
<dbReference type="EMBL" id="LEKV01002662">
    <property type="protein sequence ID" value="KVI02129.1"/>
    <property type="molecule type" value="Genomic_DNA"/>
</dbReference>
<dbReference type="InterPro" id="IPR050231">
    <property type="entry name" value="Iron_ascorbate_oxido_reductase"/>
</dbReference>
<comment type="similarity">
    <text evidence="6">Belongs to the iron/ascorbate-dependent oxidoreductase family.</text>
</comment>
<sequence>MYIFLLTFPQKYYIRKMARDGVPVIDMQKVEGLGEELVRACVEWGCFRMINHGVAMELMAEMKATAASLLDLPEEIKQRTVHTEQGKGYVERNQGTPFFETLSVDEISSPGEFCDRLDASPHQREVIYKYIKAIRELAGLLGRKLMEGSGLAGDLFDGWCCQLRMNKYHYCPESVGLSGVGMHSDPTFLTILQDDENVNGLQVVDKYSGEFAPVDPVPGSLAVNVGDIAKAWSNGRFCNVKHRVRCFEPKTRYSIVLFVLGPNDTKVEAPSELVDSDHPRLYVPIDIKEYRHVRTSKRLHTGDALDIFSTTAT</sequence>
<dbReference type="OrthoDB" id="288590at2759"/>
<evidence type="ECO:0000256" key="4">
    <source>
        <dbReference type="ARBA" id="ARBA00074102"/>
    </source>
</evidence>
<evidence type="ECO:0000256" key="5">
    <source>
        <dbReference type="ARBA" id="ARBA00076740"/>
    </source>
</evidence>
<name>A0A103Y430_CYNCS</name>
<dbReference type="GO" id="GO:0016705">
    <property type="term" value="F:oxidoreductase activity, acting on paired donors, with incorporation or reduction of molecular oxygen"/>
    <property type="evidence" value="ECO:0007669"/>
    <property type="project" value="UniProtKB-ARBA"/>
</dbReference>
<dbReference type="SUPFAM" id="SSF51197">
    <property type="entry name" value="Clavaminate synthase-like"/>
    <property type="match status" value="1"/>
</dbReference>
<dbReference type="Gramene" id="KVI02129">
    <property type="protein sequence ID" value="KVI02129"/>
    <property type="gene ID" value="Ccrd_019587"/>
</dbReference>
<keyword evidence="1 6" id="KW-0479">Metal-binding</keyword>